<feature type="coiled-coil region" evidence="1">
    <location>
        <begin position="11"/>
        <end position="45"/>
    </location>
</feature>
<name>A0A0A5FYJ8_9BACI</name>
<dbReference type="Proteomes" id="UP000030403">
    <property type="component" value="Unassembled WGS sequence"/>
</dbReference>
<evidence type="ECO:0008006" key="4">
    <source>
        <dbReference type="Google" id="ProtNLM"/>
    </source>
</evidence>
<dbReference type="InterPro" id="IPR019673">
    <property type="entry name" value="Spore_germination_GerPC"/>
</dbReference>
<keyword evidence="1" id="KW-0175">Coiled coil</keyword>
<evidence type="ECO:0000313" key="2">
    <source>
        <dbReference type="EMBL" id="KGX83898.1"/>
    </source>
</evidence>
<keyword evidence="3" id="KW-1185">Reference proteome</keyword>
<proteinExistence type="predicted"/>
<comment type="caution">
    <text evidence="2">The sequence shown here is derived from an EMBL/GenBank/DDBJ whole genome shotgun (WGS) entry which is preliminary data.</text>
</comment>
<dbReference type="RefSeq" id="WP_027447256.1">
    <property type="nucleotide sequence ID" value="NZ_AULJ01000055.1"/>
</dbReference>
<gene>
    <name evidence="2" type="ORF">N783_20615</name>
</gene>
<evidence type="ECO:0000313" key="3">
    <source>
        <dbReference type="Proteomes" id="UP000030403"/>
    </source>
</evidence>
<dbReference type="EMBL" id="AVPF01000076">
    <property type="protein sequence ID" value="KGX83898.1"/>
    <property type="molecule type" value="Genomic_DNA"/>
</dbReference>
<dbReference type="eggNOG" id="ENOG50335K6">
    <property type="taxonomic scope" value="Bacteria"/>
</dbReference>
<reference evidence="2 3" key="1">
    <citation type="submission" date="2013-08" db="EMBL/GenBank/DDBJ databases">
        <authorList>
            <person name="Huang J."/>
            <person name="Wang G."/>
        </authorList>
    </citation>
    <scope>NUCLEOTIDE SEQUENCE [LARGE SCALE GENOMIC DNA]</scope>
    <source>
        <strain evidence="2 3">BH030004</strain>
    </source>
</reference>
<evidence type="ECO:0000256" key="1">
    <source>
        <dbReference type="SAM" id="Coils"/>
    </source>
</evidence>
<dbReference type="Pfam" id="PF10737">
    <property type="entry name" value="GerPC"/>
    <property type="match status" value="1"/>
</dbReference>
<sequence>MSYMDSWTQYLDQLHQLVEKQTQKMKELEKRVDQLQSQMESNQKPSTNIEKIEYKFDQLKIETLEGTLNIGISPQDGVGIEDLGIEEQPFPPKMNTGQSVKEKIIQELEEYMYQQGPPLLQSMSRDYGQQFEESYQQFILNDIQKQLGDRVNHYLQQGDYQNGMITEDQKQAIIQEVKNEIHSSLHQFLQNQPNQGDESP</sequence>
<dbReference type="STRING" id="1385511.GCA_000425225_03729"/>
<accession>A0A0A5FYJ8</accession>
<dbReference type="AlphaFoldDB" id="A0A0A5FYJ8"/>
<protein>
    <recommendedName>
        <fullName evidence="4">Spore germination protein GerPC</fullName>
    </recommendedName>
</protein>
<organism evidence="2 3">
    <name type="scientific">Pontibacillus marinus BH030004 = DSM 16465</name>
    <dbReference type="NCBI Taxonomy" id="1385511"/>
    <lineage>
        <taxon>Bacteria</taxon>
        <taxon>Bacillati</taxon>
        <taxon>Bacillota</taxon>
        <taxon>Bacilli</taxon>
        <taxon>Bacillales</taxon>
        <taxon>Bacillaceae</taxon>
        <taxon>Pontibacillus</taxon>
    </lineage>
</organism>
<dbReference type="OrthoDB" id="2991331at2"/>